<evidence type="ECO:0000256" key="5">
    <source>
        <dbReference type="ARBA" id="ARBA00023136"/>
    </source>
</evidence>
<reference evidence="8 9" key="1">
    <citation type="submission" date="2018-06" db="EMBL/GenBank/DDBJ databases">
        <authorList>
            <consortium name="Pathogen Informatics"/>
            <person name="Doyle S."/>
        </authorList>
    </citation>
    <scope>NUCLEOTIDE SEQUENCE [LARGE SCALE GENOMIC DNA]</scope>
    <source>
        <strain evidence="8 9">NCTC8261</strain>
    </source>
</reference>
<evidence type="ECO:0000256" key="2">
    <source>
        <dbReference type="ARBA" id="ARBA00022519"/>
    </source>
</evidence>
<evidence type="ECO:0000259" key="7">
    <source>
        <dbReference type="Pfam" id="PF00528"/>
    </source>
</evidence>
<keyword evidence="4 6" id="KW-1133">Transmembrane helix</keyword>
<dbReference type="Proteomes" id="UP000254712">
    <property type="component" value="Unassembled WGS sequence"/>
</dbReference>
<evidence type="ECO:0000313" key="8">
    <source>
        <dbReference type="EMBL" id="SUH38773.1"/>
    </source>
</evidence>
<dbReference type="CDD" id="cd06261">
    <property type="entry name" value="TM_PBP2"/>
    <property type="match status" value="1"/>
</dbReference>
<dbReference type="Gene3D" id="1.10.3720.10">
    <property type="entry name" value="MetI-like"/>
    <property type="match status" value="1"/>
</dbReference>
<evidence type="ECO:0000256" key="6">
    <source>
        <dbReference type="SAM" id="Phobius"/>
    </source>
</evidence>
<name>A0A379WXJ5_SALET</name>
<protein>
    <submittedName>
        <fullName evidence="8">Glutamate/aspartate transporter permease GltJ</fullName>
    </submittedName>
</protein>
<gene>
    <name evidence="8" type="primary">gltJ_2</name>
    <name evidence="8" type="ORF">NCTC8261_05115</name>
</gene>
<feature type="transmembrane region" description="Helical" evidence="6">
    <location>
        <begin position="86"/>
        <end position="107"/>
    </location>
</feature>
<dbReference type="GO" id="GO:0006865">
    <property type="term" value="P:amino acid transport"/>
    <property type="evidence" value="ECO:0007669"/>
    <property type="project" value="TreeGrafter"/>
</dbReference>
<dbReference type="SUPFAM" id="SSF161098">
    <property type="entry name" value="MetI-like"/>
    <property type="match status" value="1"/>
</dbReference>
<sequence length="226" mass="24743">MRTGTRCDSVFASRAEERGAGDGLTLPQAYRYVLLPNAYRVIVPPMTSEMMNLVKNSAIASTIGLVDMAAQAGKLLDYSAHAWESFTAITLAYVLINAVIMLVMSLVERKVRLPATWEQIMYEFDWSSIIPSLPYLLAGLVITLKITVTAVVVGIVWEPFWPSCASQALPLSPGLLKRMLTFSVPSRCDGAAVVYLIVPRLSAKRAGTIAENRYPPDLRDGGILHV</sequence>
<evidence type="ECO:0000256" key="1">
    <source>
        <dbReference type="ARBA" id="ARBA00004429"/>
    </source>
</evidence>
<comment type="subcellular location">
    <subcellularLocation>
        <location evidence="1">Cell inner membrane</location>
        <topology evidence="1">Multi-pass membrane protein</topology>
    </subcellularLocation>
</comment>
<keyword evidence="2" id="KW-0997">Cell inner membrane</keyword>
<keyword evidence="2" id="KW-1003">Cell membrane</keyword>
<keyword evidence="5 6" id="KW-0472">Membrane</keyword>
<dbReference type="PANTHER" id="PTHR30614:SF42">
    <property type="entry name" value="GLUTAMATE_ASPARTATE IMPORT PERMEASE PROTEIN GLTJ"/>
    <property type="match status" value="1"/>
</dbReference>
<dbReference type="InterPro" id="IPR035906">
    <property type="entry name" value="MetI-like_sf"/>
</dbReference>
<organism evidence="8 9">
    <name type="scientific">Salmonella enterica I</name>
    <dbReference type="NCBI Taxonomy" id="59201"/>
    <lineage>
        <taxon>Bacteria</taxon>
        <taxon>Pseudomonadati</taxon>
        <taxon>Pseudomonadota</taxon>
        <taxon>Gammaproteobacteria</taxon>
        <taxon>Enterobacterales</taxon>
        <taxon>Enterobacteriaceae</taxon>
        <taxon>Salmonella</taxon>
    </lineage>
</organism>
<dbReference type="PANTHER" id="PTHR30614">
    <property type="entry name" value="MEMBRANE COMPONENT OF AMINO ACID ABC TRANSPORTER"/>
    <property type="match status" value="1"/>
</dbReference>
<proteinExistence type="predicted"/>
<dbReference type="InterPro" id="IPR043429">
    <property type="entry name" value="ArtM/GltK/GlnP/TcyL/YhdX-like"/>
</dbReference>
<dbReference type="Pfam" id="PF00528">
    <property type="entry name" value="BPD_transp_1"/>
    <property type="match status" value="1"/>
</dbReference>
<evidence type="ECO:0000313" key="9">
    <source>
        <dbReference type="Proteomes" id="UP000254712"/>
    </source>
</evidence>
<dbReference type="GO" id="GO:0005886">
    <property type="term" value="C:plasma membrane"/>
    <property type="evidence" value="ECO:0007669"/>
    <property type="project" value="UniProtKB-SubCell"/>
</dbReference>
<dbReference type="EMBL" id="UGXT01000002">
    <property type="protein sequence ID" value="SUH38773.1"/>
    <property type="molecule type" value="Genomic_DNA"/>
</dbReference>
<keyword evidence="3 6" id="KW-0812">Transmembrane</keyword>
<feature type="domain" description="ABC transmembrane type-1" evidence="7">
    <location>
        <begin position="22"/>
        <end position="112"/>
    </location>
</feature>
<accession>A0A379WXJ5</accession>
<dbReference type="AlphaFoldDB" id="A0A379WXJ5"/>
<feature type="transmembrane region" description="Helical" evidence="6">
    <location>
        <begin position="135"/>
        <end position="157"/>
    </location>
</feature>
<evidence type="ECO:0000256" key="3">
    <source>
        <dbReference type="ARBA" id="ARBA00022692"/>
    </source>
</evidence>
<evidence type="ECO:0000256" key="4">
    <source>
        <dbReference type="ARBA" id="ARBA00022989"/>
    </source>
</evidence>
<dbReference type="GO" id="GO:0055085">
    <property type="term" value="P:transmembrane transport"/>
    <property type="evidence" value="ECO:0007669"/>
    <property type="project" value="InterPro"/>
</dbReference>
<dbReference type="InterPro" id="IPR000515">
    <property type="entry name" value="MetI-like"/>
</dbReference>